<proteinExistence type="predicted"/>
<dbReference type="EMBL" id="VDMD01000001">
    <property type="protein sequence ID" value="TRM68807.1"/>
    <property type="molecule type" value="Genomic_DNA"/>
</dbReference>
<dbReference type="Proteomes" id="UP000320762">
    <property type="component" value="Unassembled WGS sequence"/>
</dbReference>
<keyword evidence="3" id="KW-1185">Reference proteome</keyword>
<evidence type="ECO:0000256" key="1">
    <source>
        <dbReference type="SAM" id="MobiDB-lite"/>
    </source>
</evidence>
<reference evidence="2 3" key="1">
    <citation type="journal article" date="2019" name="New Phytol.">
        <title>Comparative genomics reveals unique wood-decay strategies and fruiting body development in the Schizophyllaceae.</title>
        <authorList>
            <person name="Almasi E."/>
            <person name="Sahu N."/>
            <person name="Krizsan K."/>
            <person name="Balint B."/>
            <person name="Kovacs G.M."/>
            <person name="Kiss B."/>
            <person name="Cseklye J."/>
            <person name="Drula E."/>
            <person name="Henrissat B."/>
            <person name="Nagy I."/>
            <person name="Chovatia M."/>
            <person name="Adam C."/>
            <person name="LaButti K."/>
            <person name="Lipzen A."/>
            <person name="Riley R."/>
            <person name="Grigoriev I.V."/>
            <person name="Nagy L.G."/>
        </authorList>
    </citation>
    <scope>NUCLEOTIDE SEQUENCE [LARGE SCALE GENOMIC DNA]</scope>
    <source>
        <strain evidence="2 3">NL-1724</strain>
    </source>
</reference>
<accession>A0A550CVI7</accession>
<evidence type="ECO:0000313" key="2">
    <source>
        <dbReference type="EMBL" id="TRM68807.1"/>
    </source>
</evidence>
<gene>
    <name evidence="2" type="ORF">BD626DRAFT_641</name>
</gene>
<protein>
    <submittedName>
        <fullName evidence="2">Uncharacterized protein</fullName>
    </submittedName>
</protein>
<evidence type="ECO:0000313" key="3">
    <source>
        <dbReference type="Proteomes" id="UP000320762"/>
    </source>
</evidence>
<comment type="caution">
    <text evidence="2">The sequence shown here is derived from an EMBL/GenBank/DDBJ whole genome shotgun (WGS) entry which is preliminary data.</text>
</comment>
<dbReference type="AlphaFoldDB" id="A0A550CVI7"/>
<feature type="region of interest" description="Disordered" evidence="1">
    <location>
        <begin position="26"/>
        <end position="61"/>
    </location>
</feature>
<organism evidence="2 3">
    <name type="scientific">Schizophyllum amplum</name>
    <dbReference type="NCBI Taxonomy" id="97359"/>
    <lineage>
        <taxon>Eukaryota</taxon>
        <taxon>Fungi</taxon>
        <taxon>Dikarya</taxon>
        <taxon>Basidiomycota</taxon>
        <taxon>Agaricomycotina</taxon>
        <taxon>Agaricomycetes</taxon>
        <taxon>Agaricomycetidae</taxon>
        <taxon>Agaricales</taxon>
        <taxon>Schizophyllaceae</taxon>
        <taxon>Schizophyllum</taxon>
    </lineage>
</organism>
<sequence>MQLKLLMQHVIKVRGFEAGGALRREGVEEGGGRGQSSKGAANREGSLRTASRLCKRKGDSAKERASLRRVRGGGTVANVVYCTSLLTRSTLYEGLAYLRPPPSRPFTPSPPRHNTPLLLVRSHASPSSSAASYTPFAHLRPFARPLAPPSLLHSIIPFIPFAPRSSAHSLPSFGPSPLGPSRRRFAPSPFPLRPSSRHLAPPFLPPCSSLALRYLYRPRERA</sequence>
<name>A0A550CVI7_9AGAR</name>